<accession>A0A2N5ZHJ4</accession>
<comment type="caution">
    <text evidence="1">The sequence shown here is derived from an EMBL/GenBank/DDBJ whole genome shotgun (WGS) entry which is preliminary data.</text>
</comment>
<name>A0A2N5ZHJ4_MUIH1</name>
<sequence length="142" mass="17242">MIKDKNIINKAKDITAISDKTYKEMEYNLKTLEILMNKEFFKRTDLNTLINDNIELIKDNHTNHLRFMLNIMKNYDPEVFINVVSWVFDTYTKRDISTDYWYAQLTTFLKIYKENLSDSSYNEISPFYDFLLKNYRNMIKDQ</sequence>
<dbReference type="Proteomes" id="UP000234857">
    <property type="component" value="Unassembled WGS sequence"/>
</dbReference>
<dbReference type="EMBL" id="PKTG01000071">
    <property type="protein sequence ID" value="PLX18121.1"/>
    <property type="molecule type" value="Genomic_DNA"/>
</dbReference>
<gene>
    <name evidence="1" type="ORF">C0601_05515</name>
</gene>
<protein>
    <submittedName>
        <fullName evidence="1">Uncharacterized protein</fullName>
    </submittedName>
</protein>
<dbReference type="AlphaFoldDB" id="A0A2N5ZHJ4"/>
<reference evidence="1 2" key="1">
    <citation type="submission" date="2017-11" db="EMBL/GenBank/DDBJ databases">
        <title>Genome-resolved metagenomics identifies genetic mobility, metabolic interactions, and unexpected diversity in perchlorate-reducing communities.</title>
        <authorList>
            <person name="Barnum T.P."/>
            <person name="Figueroa I.A."/>
            <person name="Carlstrom C.I."/>
            <person name="Lucas L.N."/>
            <person name="Engelbrektson A.L."/>
            <person name="Coates J.D."/>
        </authorList>
    </citation>
    <scope>NUCLEOTIDE SEQUENCE [LARGE SCALE GENOMIC DNA]</scope>
    <source>
        <strain evidence="1">BM706</strain>
    </source>
</reference>
<proteinExistence type="predicted"/>
<organism evidence="1 2">
    <name type="scientific">Muiribacterium halophilum</name>
    <dbReference type="NCBI Taxonomy" id="2053465"/>
    <lineage>
        <taxon>Bacteria</taxon>
        <taxon>Candidatus Muiribacteriota</taxon>
        <taxon>Candidatus Muiribacteriia</taxon>
        <taxon>Candidatus Muiribacteriales</taxon>
        <taxon>Candidatus Muiribacteriaceae</taxon>
        <taxon>Candidatus Muiribacterium</taxon>
    </lineage>
</organism>
<evidence type="ECO:0000313" key="1">
    <source>
        <dbReference type="EMBL" id="PLX18121.1"/>
    </source>
</evidence>
<evidence type="ECO:0000313" key="2">
    <source>
        <dbReference type="Proteomes" id="UP000234857"/>
    </source>
</evidence>